<proteinExistence type="predicted"/>
<dbReference type="Proteomes" id="UP000621500">
    <property type="component" value="Unassembled WGS sequence"/>
</dbReference>
<feature type="region of interest" description="Disordered" evidence="1">
    <location>
        <begin position="31"/>
        <end position="67"/>
    </location>
</feature>
<reference evidence="2 3" key="1">
    <citation type="submission" date="2021-01" db="EMBL/GenBank/DDBJ databases">
        <title>Whole genome shotgun sequence of Plantactinospora mayteni NBRC 109088.</title>
        <authorList>
            <person name="Komaki H."/>
            <person name="Tamura T."/>
        </authorList>
    </citation>
    <scope>NUCLEOTIDE SEQUENCE [LARGE SCALE GENOMIC DNA]</scope>
    <source>
        <strain evidence="2 3">NBRC 109088</strain>
    </source>
</reference>
<gene>
    <name evidence="2" type="ORF">Pma05_52210</name>
</gene>
<accession>A0ABQ4EVG8</accession>
<comment type="caution">
    <text evidence="2">The sequence shown here is derived from an EMBL/GenBank/DDBJ whole genome shotgun (WGS) entry which is preliminary data.</text>
</comment>
<dbReference type="EMBL" id="BONX01000036">
    <property type="protein sequence ID" value="GIG98648.1"/>
    <property type="molecule type" value="Genomic_DNA"/>
</dbReference>
<keyword evidence="3" id="KW-1185">Reference proteome</keyword>
<sequence>MGRTRRADRCVPGTASGFWTPGRWRRDGRRVTVRPSCHRRAHPGPSTADGGVRRERGNGLGPLDGAGPAARWRIEALDGEGYRLVNADGAVAALAGTPDRVLPLTP</sequence>
<evidence type="ECO:0000256" key="1">
    <source>
        <dbReference type="SAM" id="MobiDB-lite"/>
    </source>
</evidence>
<protein>
    <submittedName>
        <fullName evidence="2">Uncharacterized protein</fullName>
    </submittedName>
</protein>
<organism evidence="2 3">
    <name type="scientific">Plantactinospora mayteni</name>
    <dbReference type="NCBI Taxonomy" id="566021"/>
    <lineage>
        <taxon>Bacteria</taxon>
        <taxon>Bacillati</taxon>
        <taxon>Actinomycetota</taxon>
        <taxon>Actinomycetes</taxon>
        <taxon>Micromonosporales</taxon>
        <taxon>Micromonosporaceae</taxon>
        <taxon>Plantactinospora</taxon>
    </lineage>
</organism>
<name>A0ABQ4EVG8_9ACTN</name>
<evidence type="ECO:0000313" key="3">
    <source>
        <dbReference type="Proteomes" id="UP000621500"/>
    </source>
</evidence>
<evidence type="ECO:0000313" key="2">
    <source>
        <dbReference type="EMBL" id="GIG98648.1"/>
    </source>
</evidence>
<feature type="compositionally biased region" description="Basic residues" evidence="1">
    <location>
        <begin position="31"/>
        <end position="42"/>
    </location>
</feature>